<feature type="transmembrane region" description="Helical" evidence="5">
    <location>
        <begin position="152"/>
        <end position="170"/>
    </location>
</feature>
<feature type="transmembrane region" description="Helical" evidence="5">
    <location>
        <begin position="176"/>
        <end position="198"/>
    </location>
</feature>
<proteinExistence type="predicted"/>
<gene>
    <name evidence="6" type="ORF">ACFQ16_07145</name>
</gene>
<keyword evidence="7" id="KW-1185">Reference proteome</keyword>
<dbReference type="Proteomes" id="UP001597018">
    <property type="component" value="Unassembled WGS sequence"/>
</dbReference>
<accession>A0ABW3FRL0</accession>
<feature type="transmembrane region" description="Helical" evidence="5">
    <location>
        <begin position="12"/>
        <end position="29"/>
    </location>
</feature>
<dbReference type="InterPro" id="IPR046862">
    <property type="entry name" value="Rhomboid_2"/>
</dbReference>
<sequence length="218" mass="23358">MAPRPSTTPFTFWYLVILVVTTVVLEIGADELVDRLLRWSSTDAHNLRHHPVLALVTSALWLPDLPSAAEYLLVIAVLIGALERGIGTGRVIAVFASGHIAATLATELPVVWAIRAHVLPADDGRWLDIGVSYGVFACIGVALLLLPARARWVLAVVVGSYLLVQCLETDPASLDAVITTAGHLLSALIGVVGWWPWLRRRGLIGSARPPGTSLSTVD</sequence>
<evidence type="ECO:0000256" key="3">
    <source>
        <dbReference type="ARBA" id="ARBA00022989"/>
    </source>
</evidence>
<comment type="caution">
    <text evidence="6">The sequence shown here is derived from an EMBL/GenBank/DDBJ whole genome shotgun (WGS) entry which is preliminary data.</text>
</comment>
<dbReference type="RefSeq" id="WP_263252645.1">
    <property type="nucleotide sequence ID" value="NZ_BAABLT010000001.1"/>
</dbReference>
<organism evidence="6 7">
    <name type="scientific">Saccharopolyspora rosea</name>
    <dbReference type="NCBI Taxonomy" id="524884"/>
    <lineage>
        <taxon>Bacteria</taxon>
        <taxon>Bacillati</taxon>
        <taxon>Actinomycetota</taxon>
        <taxon>Actinomycetes</taxon>
        <taxon>Pseudonocardiales</taxon>
        <taxon>Pseudonocardiaceae</taxon>
        <taxon>Saccharopolyspora</taxon>
    </lineage>
</organism>
<evidence type="ECO:0000256" key="4">
    <source>
        <dbReference type="ARBA" id="ARBA00023136"/>
    </source>
</evidence>
<dbReference type="InterPro" id="IPR035952">
    <property type="entry name" value="Rhomboid-like_sf"/>
</dbReference>
<comment type="subcellular location">
    <subcellularLocation>
        <location evidence="1">Membrane</location>
        <topology evidence="1">Multi-pass membrane protein</topology>
    </subcellularLocation>
</comment>
<dbReference type="EMBL" id="JBHTIW010000003">
    <property type="protein sequence ID" value="MFD0919514.1"/>
    <property type="molecule type" value="Genomic_DNA"/>
</dbReference>
<evidence type="ECO:0000256" key="1">
    <source>
        <dbReference type="ARBA" id="ARBA00004141"/>
    </source>
</evidence>
<reference evidence="7" key="1">
    <citation type="journal article" date="2019" name="Int. J. Syst. Evol. Microbiol.">
        <title>The Global Catalogue of Microorganisms (GCM) 10K type strain sequencing project: providing services to taxonomists for standard genome sequencing and annotation.</title>
        <authorList>
            <consortium name="The Broad Institute Genomics Platform"/>
            <consortium name="The Broad Institute Genome Sequencing Center for Infectious Disease"/>
            <person name="Wu L."/>
            <person name="Ma J."/>
        </authorList>
    </citation>
    <scope>NUCLEOTIDE SEQUENCE [LARGE SCALE GENOMIC DNA]</scope>
    <source>
        <strain evidence="7">CCUG 56401</strain>
    </source>
</reference>
<evidence type="ECO:0000313" key="6">
    <source>
        <dbReference type="EMBL" id="MFD0919514.1"/>
    </source>
</evidence>
<dbReference type="Pfam" id="PF20401">
    <property type="entry name" value="Rhomboid_2"/>
    <property type="match status" value="1"/>
</dbReference>
<keyword evidence="4 5" id="KW-0472">Membrane</keyword>
<evidence type="ECO:0000313" key="7">
    <source>
        <dbReference type="Proteomes" id="UP001597018"/>
    </source>
</evidence>
<feature type="transmembrane region" description="Helical" evidence="5">
    <location>
        <begin position="91"/>
        <end position="114"/>
    </location>
</feature>
<evidence type="ECO:0000256" key="5">
    <source>
        <dbReference type="SAM" id="Phobius"/>
    </source>
</evidence>
<keyword evidence="2 5" id="KW-0812">Transmembrane</keyword>
<feature type="transmembrane region" description="Helical" evidence="5">
    <location>
        <begin position="126"/>
        <end position="145"/>
    </location>
</feature>
<dbReference type="SUPFAM" id="SSF144091">
    <property type="entry name" value="Rhomboid-like"/>
    <property type="match status" value="1"/>
</dbReference>
<keyword evidence="3 5" id="KW-1133">Transmembrane helix</keyword>
<protein>
    <submittedName>
        <fullName evidence="6">Rhomboid-like protein</fullName>
    </submittedName>
</protein>
<name>A0ABW3FRL0_9PSEU</name>
<dbReference type="Gene3D" id="1.20.1540.10">
    <property type="entry name" value="Rhomboid-like"/>
    <property type="match status" value="1"/>
</dbReference>
<evidence type="ECO:0000256" key="2">
    <source>
        <dbReference type="ARBA" id="ARBA00022692"/>
    </source>
</evidence>